<proteinExistence type="predicted"/>
<protein>
    <recommendedName>
        <fullName evidence="1">DUF6546 domain-containing protein</fullName>
    </recommendedName>
</protein>
<comment type="caution">
    <text evidence="2">The sequence shown here is derived from an EMBL/GenBank/DDBJ whole genome shotgun (WGS) entry which is preliminary data.</text>
</comment>
<evidence type="ECO:0000313" key="2">
    <source>
        <dbReference type="EMBL" id="PTD04315.1"/>
    </source>
</evidence>
<gene>
    <name evidence="2" type="ORF">FCULG_00000726</name>
</gene>
<dbReference type="Proteomes" id="UP000241587">
    <property type="component" value="Unassembled WGS sequence"/>
</dbReference>
<dbReference type="Pfam" id="PF20183">
    <property type="entry name" value="DUF6546"/>
    <property type="match status" value="1"/>
</dbReference>
<dbReference type="OrthoDB" id="4802432at2759"/>
<reference evidence="2 3" key="1">
    <citation type="submission" date="2018-02" db="EMBL/GenBank/DDBJ databases">
        <title>Fusarium culmorum secondary metabolites in fungal-bacterial-plant interactions.</title>
        <authorList>
            <person name="Schmidt R."/>
        </authorList>
    </citation>
    <scope>NUCLEOTIDE SEQUENCE [LARGE SCALE GENOMIC DNA]</scope>
    <source>
        <strain evidence="2 3">PV</strain>
    </source>
</reference>
<sequence length="278" mass="32188">MAVLLKSLSSWEGHRGGLTLEIRAYSPSDQEFHGNIIQLYDDYPLRRRLRLDFATRLIPAIPASLQHFVFRLHRDYGGYSGPCDIVDLPLTMLLAYTCHAFTQFCLPHDSNSWLLGFFAELICTRREDSKLQNLAFMTRYLGHGSKQKTVTGFLSLVTEAVWHLPALRTLELWNASDGFGCLFRCTLDYHRIIVKWRCTDERFTLEDEVIKRWTELAKASGRSLMVRVISLSKNQELNRAFKFSNILPVLQLRRVNFDPIYEANIVVAQKMKWADVLI</sequence>
<feature type="domain" description="DUF6546" evidence="1">
    <location>
        <begin position="117"/>
        <end position="235"/>
    </location>
</feature>
<evidence type="ECO:0000259" key="1">
    <source>
        <dbReference type="Pfam" id="PF20183"/>
    </source>
</evidence>
<name>A0A2T4GLC0_FUSCU</name>
<evidence type="ECO:0000313" key="3">
    <source>
        <dbReference type="Proteomes" id="UP000241587"/>
    </source>
</evidence>
<accession>A0A2T4GLC0</accession>
<keyword evidence="3" id="KW-1185">Reference proteome</keyword>
<dbReference type="EMBL" id="PVEM01000012">
    <property type="protein sequence ID" value="PTD04315.1"/>
    <property type="molecule type" value="Genomic_DNA"/>
</dbReference>
<dbReference type="AlphaFoldDB" id="A0A2T4GLC0"/>
<organism evidence="2 3">
    <name type="scientific">Fusarium culmorum</name>
    <dbReference type="NCBI Taxonomy" id="5516"/>
    <lineage>
        <taxon>Eukaryota</taxon>
        <taxon>Fungi</taxon>
        <taxon>Dikarya</taxon>
        <taxon>Ascomycota</taxon>
        <taxon>Pezizomycotina</taxon>
        <taxon>Sordariomycetes</taxon>
        <taxon>Hypocreomycetidae</taxon>
        <taxon>Hypocreales</taxon>
        <taxon>Nectriaceae</taxon>
        <taxon>Fusarium</taxon>
    </lineage>
</organism>
<dbReference type="InterPro" id="IPR046676">
    <property type="entry name" value="DUF6546"/>
</dbReference>